<dbReference type="EMBL" id="FNVD01000001">
    <property type="protein sequence ID" value="SEF39649.1"/>
    <property type="molecule type" value="Genomic_DNA"/>
</dbReference>
<dbReference type="PANTHER" id="PTHR35848">
    <property type="entry name" value="OXALATE-BINDING PROTEIN"/>
    <property type="match status" value="1"/>
</dbReference>
<protein>
    <submittedName>
        <fullName evidence="4">Uncharacterized conserved protein, cupin superfamily</fullName>
    </submittedName>
</protein>
<organism evidence="4 5">
    <name type="scientific">Jhaorihella thermophila</name>
    <dbReference type="NCBI Taxonomy" id="488547"/>
    <lineage>
        <taxon>Bacteria</taxon>
        <taxon>Pseudomonadati</taxon>
        <taxon>Pseudomonadota</taxon>
        <taxon>Alphaproteobacteria</taxon>
        <taxon>Rhodobacterales</taxon>
        <taxon>Paracoccaceae</taxon>
        <taxon>Jhaorihella</taxon>
    </lineage>
</organism>
<evidence type="ECO:0000313" key="4">
    <source>
        <dbReference type="EMBL" id="SEF39649.1"/>
    </source>
</evidence>
<keyword evidence="5" id="KW-1185">Reference proteome</keyword>
<dbReference type="Pfam" id="PF07883">
    <property type="entry name" value="Cupin_2"/>
    <property type="match status" value="1"/>
</dbReference>
<proteinExistence type="predicted"/>
<feature type="region of interest" description="Disordered" evidence="2">
    <location>
        <begin position="142"/>
        <end position="163"/>
    </location>
</feature>
<accession>A0A1H5RMT4</accession>
<dbReference type="CDD" id="cd02224">
    <property type="entry name" value="cupin_SPO2919-like"/>
    <property type="match status" value="1"/>
</dbReference>
<name>A0A1H5RMT4_9RHOB</name>
<sequence length="163" mass="17537">MPKLDLSQTPFRTGSGYPGRLAEEVVGRSSQRLGDAGGLTQFGANLVRLEPGAKSSLRHWHEQQDEFVMVTEGVCTLIDDDGEHQMHPGDCAAFPAGDPNGHHLVNRTDAPAAFLVIGTRTPTETAHYSDIDMKVVQDATGSKFTRKDGSPLTADQIGETKHG</sequence>
<keyword evidence="1" id="KW-0479">Metal-binding</keyword>
<dbReference type="InterPro" id="IPR014710">
    <property type="entry name" value="RmlC-like_jellyroll"/>
</dbReference>
<evidence type="ECO:0000259" key="3">
    <source>
        <dbReference type="Pfam" id="PF07883"/>
    </source>
</evidence>
<feature type="domain" description="Cupin type-2" evidence="3">
    <location>
        <begin position="46"/>
        <end position="117"/>
    </location>
</feature>
<dbReference type="InterPro" id="IPR051610">
    <property type="entry name" value="GPI/OXD"/>
</dbReference>
<dbReference type="RefSeq" id="WP_104006106.1">
    <property type="nucleotide sequence ID" value="NZ_FNVD01000001.1"/>
</dbReference>
<dbReference type="InterPro" id="IPR013096">
    <property type="entry name" value="Cupin_2"/>
</dbReference>
<dbReference type="Proteomes" id="UP000236742">
    <property type="component" value="Unassembled WGS sequence"/>
</dbReference>
<evidence type="ECO:0000256" key="1">
    <source>
        <dbReference type="ARBA" id="ARBA00022723"/>
    </source>
</evidence>
<evidence type="ECO:0000256" key="2">
    <source>
        <dbReference type="SAM" id="MobiDB-lite"/>
    </source>
</evidence>
<dbReference type="AlphaFoldDB" id="A0A1H5RMT4"/>
<reference evidence="4 5" key="1">
    <citation type="submission" date="2016-10" db="EMBL/GenBank/DDBJ databases">
        <authorList>
            <person name="de Groot N.N."/>
        </authorList>
    </citation>
    <scope>NUCLEOTIDE SEQUENCE [LARGE SCALE GENOMIC DNA]</scope>
    <source>
        <strain evidence="4 5">DSM 23413</strain>
    </source>
</reference>
<gene>
    <name evidence="4" type="ORF">SAMN05421751_10147</name>
</gene>
<dbReference type="PANTHER" id="PTHR35848:SF9">
    <property type="entry name" value="SLL1358 PROTEIN"/>
    <property type="match status" value="1"/>
</dbReference>
<dbReference type="InterPro" id="IPR011051">
    <property type="entry name" value="RmlC_Cupin_sf"/>
</dbReference>
<dbReference type="SUPFAM" id="SSF51182">
    <property type="entry name" value="RmlC-like cupins"/>
    <property type="match status" value="1"/>
</dbReference>
<evidence type="ECO:0000313" key="5">
    <source>
        <dbReference type="Proteomes" id="UP000236742"/>
    </source>
</evidence>
<dbReference type="Gene3D" id="2.60.120.10">
    <property type="entry name" value="Jelly Rolls"/>
    <property type="match status" value="1"/>
</dbReference>
<dbReference type="OrthoDB" id="5290459at2"/>
<dbReference type="GO" id="GO:0046872">
    <property type="term" value="F:metal ion binding"/>
    <property type="evidence" value="ECO:0007669"/>
    <property type="project" value="UniProtKB-KW"/>
</dbReference>